<gene>
    <name evidence="1" type="ORF">EZS27_034883</name>
</gene>
<dbReference type="EMBL" id="SNRY01005617">
    <property type="protein sequence ID" value="KAA6314509.1"/>
    <property type="molecule type" value="Genomic_DNA"/>
</dbReference>
<dbReference type="PANTHER" id="PTHR35279">
    <property type="match status" value="1"/>
</dbReference>
<dbReference type="InterPro" id="IPR023296">
    <property type="entry name" value="Glyco_hydro_beta-prop_sf"/>
</dbReference>
<reference evidence="1" key="1">
    <citation type="submission" date="2019-03" db="EMBL/GenBank/DDBJ databases">
        <title>Single cell metagenomics reveals metabolic interactions within the superorganism composed of flagellate Streblomastix strix and complex community of Bacteroidetes bacteria on its surface.</title>
        <authorList>
            <person name="Treitli S.C."/>
            <person name="Kolisko M."/>
            <person name="Husnik F."/>
            <person name="Keeling P."/>
            <person name="Hampl V."/>
        </authorList>
    </citation>
    <scope>NUCLEOTIDE SEQUENCE</scope>
    <source>
        <strain evidence="1">STM</strain>
    </source>
</reference>
<sequence>MFKHGDWYYMFYIGFENVDLARIGVARSRDGITNWERFPANPIISPDKDQWDASACYKPFVIYDTKEKKWRLWYNGRNGSFEQIGLAIYNGEDLGFPK</sequence>
<dbReference type="PANTHER" id="PTHR35279:SF1">
    <property type="entry name" value="ARABINANASE_LEVANSUCRASE_INVERTASE"/>
    <property type="match status" value="1"/>
</dbReference>
<evidence type="ECO:0008006" key="2">
    <source>
        <dbReference type="Google" id="ProtNLM"/>
    </source>
</evidence>
<proteinExistence type="predicted"/>
<dbReference type="AlphaFoldDB" id="A0A5J4Q0H0"/>
<comment type="caution">
    <text evidence="1">The sequence shown here is derived from an EMBL/GenBank/DDBJ whole genome shotgun (WGS) entry which is preliminary data.</text>
</comment>
<accession>A0A5J4Q0H0</accession>
<name>A0A5J4Q0H0_9ZZZZ</name>
<evidence type="ECO:0000313" key="1">
    <source>
        <dbReference type="EMBL" id="KAA6314509.1"/>
    </source>
</evidence>
<organism evidence="1">
    <name type="scientific">termite gut metagenome</name>
    <dbReference type="NCBI Taxonomy" id="433724"/>
    <lineage>
        <taxon>unclassified sequences</taxon>
        <taxon>metagenomes</taxon>
        <taxon>organismal metagenomes</taxon>
    </lineage>
</organism>
<protein>
    <recommendedName>
        <fullName evidence="2">Glycosyl hydrolase family 32 N-terminal domain-containing protein</fullName>
    </recommendedName>
</protein>
<dbReference type="SUPFAM" id="SSF75005">
    <property type="entry name" value="Arabinanase/levansucrase/invertase"/>
    <property type="match status" value="1"/>
</dbReference>
<dbReference type="Gene3D" id="2.115.10.20">
    <property type="entry name" value="Glycosyl hydrolase domain, family 43"/>
    <property type="match status" value="1"/>
</dbReference>